<dbReference type="HOGENOM" id="CLU_1554552_0_0_6"/>
<evidence type="ECO:0000313" key="2">
    <source>
        <dbReference type="EMBL" id="AFU98420.2"/>
    </source>
</evidence>
<dbReference type="Pfam" id="PF07791">
    <property type="entry name" value="Imm11"/>
    <property type="match status" value="1"/>
</dbReference>
<keyword evidence="3" id="KW-1185">Reference proteome</keyword>
<dbReference type="AlphaFoldDB" id="K4KJL9"/>
<accession>K4KJL9</accession>
<protein>
    <recommendedName>
        <fullName evidence="1">Immunity MXAN-0049 protein domain-containing protein</fullName>
    </recommendedName>
</protein>
<dbReference type="STRING" id="1117647.M5M_06125"/>
<dbReference type="KEGG" id="saga:M5M_06125"/>
<dbReference type="OrthoDB" id="5741814at2"/>
<proteinExistence type="predicted"/>
<reference evidence="2 3" key="1">
    <citation type="journal article" date="2013" name="Genome Announc.">
        <title>Complete genome sequence of Simiduia agarivorans SA1(T), a marine bacterium able to degrade a variety of polysaccharides.</title>
        <authorList>
            <person name="Lin S.Y."/>
            <person name="Shieh W.Y."/>
            <person name="Chen J.S."/>
            <person name="Tang S.L."/>
        </authorList>
    </citation>
    <scope>NUCLEOTIDE SEQUENCE [LARGE SCALE GENOMIC DNA]</scope>
    <source>
        <strain evidence="3">DSM 21679 / JCM 13881 / BCRC 17597 / SA1</strain>
    </source>
</reference>
<gene>
    <name evidence="2" type="ordered locus">M5M_06125</name>
</gene>
<name>K4KJL9_SIMAS</name>
<evidence type="ECO:0000313" key="3">
    <source>
        <dbReference type="Proteomes" id="UP000000466"/>
    </source>
</evidence>
<sequence>MAETKKIYSIQANYDGYKSFVLSNDETTLRCKGKPLNWSEPQPIETDEEDVGVPEADISLLNIGSIVINENIKKEYFDVYQDYCEFLPLDNDGKRYFAVNVINVLDCLDMNKSRFNKHGGIIDPVFDLAKIPDNAIFKIKEDNYTNIYCTEAVASKISDARLTGAMIEAFDTNDRPYQNH</sequence>
<feature type="domain" description="Immunity MXAN-0049 protein" evidence="1">
    <location>
        <begin position="32"/>
        <end position="165"/>
    </location>
</feature>
<dbReference type="EMBL" id="CP003746">
    <property type="protein sequence ID" value="AFU98420.2"/>
    <property type="molecule type" value="Genomic_DNA"/>
</dbReference>
<dbReference type="InterPro" id="IPR012433">
    <property type="entry name" value="Imm11"/>
</dbReference>
<dbReference type="RefSeq" id="WP_015046594.1">
    <property type="nucleotide sequence ID" value="NC_018868.3"/>
</dbReference>
<organism evidence="2 3">
    <name type="scientific">Simiduia agarivorans (strain DSM 21679 / JCM 13881 / BCRC 17597 / SA1)</name>
    <dbReference type="NCBI Taxonomy" id="1117647"/>
    <lineage>
        <taxon>Bacteria</taxon>
        <taxon>Pseudomonadati</taxon>
        <taxon>Pseudomonadota</taxon>
        <taxon>Gammaproteobacteria</taxon>
        <taxon>Cellvibrionales</taxon>
        <taxon>Cellvibrionaceae</taxon>
        <taxon>Simiduia</taxon>
    </lineage>
</organism>
<dbReference type="Proteomes" id="UP000000466">
    <property type="component" value="Chromosome"/>
</dbReference>
<evidence type="ECO:0000259" key="1">
    <source>
        <dbReference type="Pfam" id="PF07791"/>
    </source>
</evidence>